<name>E9G8V6_DAPPU</name>
<dbReference type="Proteomes" id="UP000000305">
    <property type="component" value="Unassembled WGS sequence"/>
</dbReference>
<organism evidence="1 2">
    <name type="scientific">Daphnia pulex</name>
    <name type="common">Water flea</name>
    <dbReference type="NCBI Taxonomy" id="6669"/>
    <lineage>
        <taxon>Eukaryota</taxon>
        <taxon>Metazoa</taxon>
        <taxon>Ecdysozoa</taxon>
        <taxon>Arthropoda</taxon>
        <taxon>Crustacea</taxon>
        <taxon>Branchiopoda</taxon>
        <taxon>Diplostraca</taxon>
        <taxon>Cladocera</taxon>
        <taxon>Anomopoda</taxon>
        <taxon>Daphniidae</taxon>
        <taxon>Daphnia</taxon>
    </lineage>
</organism>
<accession>E9G8V6</accession>
<gene>
    <name evidence="1" type="ORF">DAPPUDRAFT_239283</name>
</gene>
<reference evidence="1 2" key="1">
    <citation type="journal article" date="2011" name="Science">
        <title>The ecoresponsive genome of Daphnia pulex.</title>
        <authorList>
            <person name="Colbourne J.K."/>
            <person name="Pfrender M.E."/>
            <person name="Gilbert D."/>
            <person name="Thomas W.K."/>
            <person name="Tucker A."/>
            <person name="Oakley T.H."/>
            <person name="Tokishita S."/>
            <person name="Aerts A."/>
            <person name="Arnold G.J."/>
            <person name="Basu M.K."/>
            <person name="Bauer D.J."/>
            <person name="Caceres C.E."/>
            <person name="Carmel L."/>
            <person name="Casola C."/>
            <person name="Choi J.H."/>
            <person name="Detter J.C."/>
            <person name="Dong Q."/>
            <person name="Dusheyko S."/>
            <person name="Eads B.D."/>
            <person name="Frohlich T."/>
            <person name="Geiler-Samerotte K.A."/>
            <person name="Gerlach D."/>
            <person name="Hatcher P."/>
            <person name="Jogdeo S."/>
            <person name="Krijgsveld J."/>
            <person name="Kriventseva E.V."/>
            <person name="Kultz D."/>
            <person name="Laforsch C."/>
            <person name="Lindquist E."/>
            <person name="Lopez J."/>
            <person name="Manak J.R."/>
            <person name="Muller J."/>
            <person name="Pangilinan J."/>
            <person name="Patwardhan R.P."/>
            <person name="Pitluck S."/>
            <person name="Pritham E.J."/>
            <person name="Rechtsteiner A."/>
            <person name="Rho M."/>
            <person name="Rogozin I.B."/>
            <person name="Sakarya O."/>
            <person name="Salamov A."/>
            <person name="Schaack S."/>
            <person name="Shapiro H."/>
            <person name="Shiga Y."/>
            <person name="Skalitzky C."/>
            <person name="Smith Z."/>
            <person name="Souvorov A."/>
            <person name="Sung W."/>
            <person name="Tang Z."/>
            <person name="Tsuchiya D."/>
            <person name="Tu H."/>
            <person name="Vos H."/>
            <person name="Wang M."/>
            <person name="Wolf Y.I."/>
            <person name="Yamagata H."/>
            <person name="Yamada T."/>
            <person name="Ye Y."/>
            <person name="Shaw J.R."/>
            <person name="Andrews J."/>
            <person name="Crease T.J."/>
            <person name="Tang H."/>
            <person name="Lucas S.M."/>
            <person name="Robertson H.M."/>
            <person name="Bork P."/>
            <person name="Koonin E.V."/>
            <person name="Zdobnov E.M."/>
            <person name="Grigoriev I.V."/>
            <person name="Lynch M."/>
            <person name="Boore J.L."/>
        </authorList>
    </citation>
    <scope>NUCLEOTIDE SEQUENCE [LARGE SCALE GENOMIC DNA]</scope>
</reference>
<evidence type="ECO:0000313" key="2">
    <source>
        <dbReference type="Proteomes" id="UP000000305"/>
    </source>
</evidence>
<sequence>MEFVLVNPAGLDAVAMETHHFFINFFFHIASEIEREKRDLRDKSLVCWPGLACPVWTSEKQLTHVETKYGDEQLFISARLGLRNKVGRLESAG</sequence>
<dbReference type="EMBL" id="GL732535">
    <property type="protein sequence ID" value="EFX84202.1"/>
    <property type="molecule type" value="Genomic_DNA"/>
</dbReference>
<dbReference type="AlphaFoldDB" id="E9G8V6"/>
<protein>
    <submittedName>
        <fullName evidence="1">Uncharacterized protein</fullName>
    </submittedName>
</protein>
<dbReference type="HOGENOM" id="CLU_2401854_0_0_1"/>
<dbReference type="InParanoid" id="E9G8V6"/>
<evidence type="ECO:0000313" key="1">
    <source>
        <dbReference type="EMBL" id="EFX84202.1"/>
    </source>
</evidence>
<keyword evidence="2" id="KW-1185">Reference proteome</keyword>
<proteinExistence type="predicted"/>
<dbReference type="KEGG" id="dpx:DAPPUDRAFT_239283"/>